<keyword evidence="3" id="KW-1185">Reference proteome</keyword>
<evidence type="ECO:0000313" key="3">
    <source>
        <dbReference type="Proteomes" id="UP000324222"/>
    </source>
</evidence>
<sequence>MVKVVAYACVPHDASGGGFLTYDSSSKGGGAYYCHKGSEGDGSGCVYGYWMVVVVVVVMVATLPTDQWPDGVTGPPLMSCPSTATLLPLVYNILSSLGSTNNSLYCRVMKRCITPATAHSLPIHLCIPLHATPPHTCLSHPHSYPNSFLHSPNYSSFHYATSLSRSNASPTPLSALRPRKRLLHCISRPPHYYTTTTTTTTTITTTAATATATATTAAQFLPPPPHQEQYAV</sequence>
<name>A0A5B7GA59_PORTR</name>
<keyword evidence="1" id="KW-0472">Membrane</keyword>
<gene>
    <name evidence="2" type="ORF">E2C01_048050</name>
</gene>
<proteinExistence type="predicted"/>
<reference evidence="2 3" key="1">
    <citation type="submission" date="2019-05" db="EMBL/GenBank/DDBJ databases">
        <title>Another draft genome of Portunus trituberculatus and its Hox gene families provides insights of decapod evolution.</title>
        <authorList>
            <person name="Jeong J.-H."/>
            <person name="Song I."/>
            <person name="Kim S."/>
            <person name="Choi T."/>
            <person name="Kim D."/>
            <person name="Ryu S."/>
            <person name="Kim W."/>
        </authorList>
    </citation>
    <scope>NUCLEOTIDE SEQUENCE [LARGE SCALE GENOMIC DNA]</scope>
    <source>
        <tissue evidence="2">Muscle</tissue>
    </source>
</reference>
<evidence type="ECO:0000256" key="1">
    <source>
        <dbReference type="SAM" id="Phobius"/>
    </source>
</evidence>
<dbReference type="Proteomes" id="UP000324222">
    <property type="component" value="Unassembled WGS sequence"/>
</dbReference>
<evidence type="ECO:0000313" key="2">
    <source>
        <dbReference type="EMBL" id="MPC54143.1"/>
    </source>
</evidence>
<dbReference type="EMBL" id="VSRR010012140">
    <property type="protein sequence ID" value="MPC54143.1"/>
    <property type="molecule type" value="Genomic_DNA"/>
</dbReference>
<dbReference type="AlphaFoldDB" id="A0A5B7GA59"/>
<accession>A0A5B7GA59</accession>
<keyword evidence="1" id="KW-0812">Transmembrane</keyword>
<feature type="transmembrane region" description="Helical" evidence="1">
    <location>
        <begin position="76"/>
        <end position="94"/>
    </location>
</feature>
<protein>
    <submittedName>
        <fullName evidence="2">Uncharacterized protein</fullName>
    </submittedName>
</protein>
<organism evidence="2 3">
    <name type="scientific">Portunus trituberculatus</name>
    <name type="common">Swimming crab</name>
    <name type="synonym">Neptunus trituberculatus</name>
    <dbReference type="NCBI Taxonomy" id="210409"/>
    <lineage>
        <taxon>Eukaryota</taxon>
        <taxon>Metazoa</taxon>
        <taxon>Ecdysozoa</taxon>
        <taxon>Arthropoda</taxon>
        <taxon>Crustacea</taxon>
        <taxon>Multicrustacea</taxon>
        <taxon>Malacostraca</taxon>
        <taxon>Eumalacostraca</taxon>
        <taxon>Eucarida</taxon>
        <taxon>Decapoda</taxon>
        <taxon>Pleocyemata</taxon>
        <taxon>Brachyura</taxon>
        <taxon>Eubrachyura</taxon>
        <taxon>Portunoidea</taxon>
        <taxon>Portunidae</taxon>
        <taxon>Portuninae</taxon>
        <taxon>Portunus</taxon>
    </lineage>
</organism>
<feature type="transmembrane region" description="Helical" evidence="1">
    <location>
        <begin position="46"/>
        <end position="64"/>
    </location>
</feature>
<keyword evidence="1" id="KW-1133">Transmembrane helix</keyword>
<comment type="caution">
    <text evidence="2">The sequence shown here is derived from an EMBL/GenBank/DDBJ whole genome shotgun (WGS) entry which is preliminary data.</text>
</comment>